<dbReference type="EMBL" id="MU154578">
    <property type="protein sequence ID" value="KAF9494021.1"/>
    <property type="molecule type" value="Genomic_DNA"/>
</dbReference>
<protein>
    <submittedName>
        <fullName evidence="2">Uncharacterized protein</fullName>
    </submittedName>
</protein>
<evidence type="ECO:0000313" key="3">
    <source>
        <dbReference type="Proteomes" id="UP000807025"/>
    </source>
</evidence>
<organism evidence="2 3">
    <name type="scientific">Pleurotus eryngii</name>
    <name type="common">Boletus of the steppes</name>
    <dbReference type="NCBI Taxonomy" id="5323"/>
    <lineage>
        <taxon>Eukaryota</taxon>
        <taxon>Fungi</taxon>
        <taxon>Dikarya</taxon>
        <taxon>Basidiomycota</taxon>
        <taxon>Agaricomycotina</taxon>
        <taxon>Agaricomycetes</taxon>
        <taxon>Agaricomycetidae</taxon>
        <taxon>Agaricales</taxon>
        <taxon>Pleurotineae</taxon>
        <taxon>Pleurotaceae</taxon>
        <taxon>Pleurotus</taxon>
    </lineage>
</organism>
<dbReference type="Proteomes" id="UP000807025">
    <property type="component" value="Unassembled WGS sequence"/>
</dbReference>
<reference evidence="2" key="1">
    <citation type="submission" date="2020-11" db="EMBL/GenBank/DDBJ databases">
        <authorList>
            <consortium name="DOE Joint Genome Institute"/>
            <person name="Ahrendt S."/>
            <person name="Riley R."/>
            <person name="Andreopoulos W."/>
            <person name="Labutti K."/>
            <person name="Pangilinan J."/>
            <person name="Ruiz-Duenas F.J."/>
            <person name="Barrasa J.M."/>
            <person name="Sanchez-Garcia M."/>
            <person name="Camarero S."/>
            <person name="Miyauchi S."/>
            <person name="Serrano A."/>
            <person name="Linde D."/>
            <person name="Babiker R."/>
            <person name="Drula E."/>
            <person name="Ayuso-Fernandez I."/>
            <person name="Pacheco R."/>
            <person name="Padilla G."/>
            <person name="Ferreira P."/>
            <person name="Barriuso J."/>
            <person name="Kellner H."/>
            <person name="Castanera R."/>
            <person name="Alfaro M."/>
            <person name="Ramirez L."/>
            <person name="Pisabarro A.G."/>
            <person name="Kuo A."/>
            <person name="Tritt A."/>
            <person name="Lipzen A."/>
            <person name="He G."/>
            <person name="Yan M."/>
            <person name="Ng V."/>
            <person name="Cullen D."/>
            <person name="Martin F."/>
            <person name="Rosso M.-N."/>
            <person name="Henrissat B."/>
            <person name="Hibbett D."/>
            <person name="Martinez A.T."/>
            <person name="Grigoriev I.V."/>
        </authorList>
    </citation>
    <scope>NUCLEOTIDE SEQUENCE</scope>
    <source>
        <strain evidence="2">ATCC 90797</strain>
    </source>
</reference>
<keyword evidence="3" id="KW-1185">Reference proteome</keyword>
<feature type="transmembrane region" description="Helical" evidence="1">
    <location>
        <begin position="180"/>
        <end position="199"/>
    </location>
</feature>
<evidence type="ECO:0000313" key="2">
    <source>
        <dbReference type="EMBL" id="KAF9494021.1"/>
    </source>
</evidence>
<gene>
    <name evidence="2" type="ORF">BDN71DRAFT_1020299</name>
</gene>
<evidence type="ECO:0000256" key="1">
    <source>
        <dbReference type="SAM" id="Phobius"/>
    </source>
</evidence>
<keyword evidence="1" id="KW-0472">Membrane</keyword>
<name>A0A9P5ZUP0_PLEER</name>
<accession>A0A9P5ZUP0</accession>
<sequence>MEGERGSGGRGGERKVGILKASFSNVCYTQGCWYLAPDLRVLAIDDGYHLVGKGRGEERTLGVVLTSGTNPRVRCGHPKDLIIHSPYQCAPHASSRHYPTIYLDSDSSTLPPYHTHLTSPEGFRVGYALPHSWHIPFSTINLPSHNRLNPSHRHACCSSTTRLPAVCVLPRPIIYQIHCFVMPVCTLYELILLMPWYWFMESFATSFSAVSPLLYSILASGTSCVSRAPPALLSPSW</sequence>
<proteinExistence type="predicted"/>
<dbReference type="AlphaFoldDB" id="A0A9P5ZUP0"/>
<comment type="caution">
    <text evidence="2">The sequence shown here is derived from an EMBL/GenBank/DDBJ whole genome shotgun (WGS) entry which is preliminary data.</text>
</comment>
<keyword evidence="1" id="KW-0812">Transmembrane</keyword>
<keyword evidence="1" id="KW-1133">Transmembrane helix</keyword>